<dbReference type="RefSeq" id="WP_153520592.1">
    <property type="nucleotide sequence ID" value="NZ_JBEPDZ010000033.1"/>
</dbReference>
<reference evidence="2 3" key="1">
    <citation type="submission" date="2019-05" db="EMBL/GenBank/DDBJ databases">
        <title>Comparative genomics and metabolomics analyses of clavulanic acid producing Streptomyces species provides insight into specialized metabolism and evolution of beta-lactam biosynthetic gene clusters.</title>
        <authorList>
            <person name="Moore M.A."/>
            <person name="Cruz-Morales P."/>
            <person name="Barona Gomez F."/>
            <person name="Kapil T."/>
        </authorList>
    </citation>
    <scope>NUCLEOTIDE SEQUENCE [LARGE SCALE GENOMIC DNA]</scope>
    <source>
        <strain evidence="2 3">NRRL 5741</strain>
    </source>
</reference>
<sequence length="399" mass="43941">MRRHAHARLAALLTSLVLMSAAVAAGGTVHARTLSDDTSARARQWPFTLPSLPSVVEGGGWRSGHLQGMAFDRRKGHLYFSFTNLLVKTDLLGRPIGSVTGFTGHLGDLDFNRTDGRVYGSLEYKAAKAFYIALFDAERITRMNMDAQSTGVVSTVHLKEVVEDYTADMNGDGVFDGNTANTPDHRYGCSGIDGLAFGPDLDRSGHSRLTVAYGVYSHTGRTDNDHQVLLQYDVRSWRKYEKPLVESAPHTSGPDSPDGKYFAYTGNTTYGVQNLEYDGYSGNWLMSVYKGKKKTFPNYSLFVIDGGKRPQWGEVRGQEDSEQGWLLSLRPRGLHDEKTGLYGYEATGQYGLISLDDSRSYVAEASTSGSGDDVRQNGRAVLHRWTGQKPNPFAPLQQS</sequence>
<comment type="caution">
    <text evidence="2">The sequence shown here is derived from an EMBL/GenBank/DDBJ whole genome shotgun (WGS) entry which is preliminary data.</text>
</comment>
<evidence type="ECO:0000313" key="3">
    <source>
        <dbReference type="Proteomes" id="UP000419138"/>
    </source>
</evidence>
<dbReference type="Proteomes" id="UP000419138">
    <property type="component" value="Unassembled WGS sequence"/>
</dbReference>
<dbReference type="SUPFAM" id="SSF50952">
    <property type="entry name" value="Soluble quinoprotein glucose dehydrogenase"/>
    <property type="match status" value="1"/>
</dbReference>
<proteinExistence type="predicted"/>
<keyword evidence="1" id="KW-0732">Signal</keyword>
<dbReference type="AlphaFoldDB" id="A0A646K9H4"/>
<evidence type="ECO:0000313" key="2">
    <source>
        <dbReference type="EMBL" id="MQS98824.1"/>
    </source>
</evidence>
<dbReference type="OrthoDB" id="624688at2"/>
<organism evidence="2 3">
    <name type="scientific">Streptomyces jumonjinensis</name>
    <dbReference type="NCBI Taxonomy" id="1945"/>
    <lineage>
        <taxon>Bacteria</taxon>
        <taxon>Bacillati</taxon>
        <taxon>Actinomycetota</taxon>
        <taxon>Actinomycetes</taxon>
        <taxon>Kitasatosporales</taxon>
        <taxon>Streptomycetaceae</taxon>
        <taxon>Streptomyces</taxon>
    </lineage>
</organism>
<name>A0A646K9H4_STRJU</name>
<feature type="signal peptide" evidence="1">
    <location>
        <begin position="1"/>
        <end position="24"/>
    </location>
</feature>
<gene>
    <name evidence="2" type="ORF">FF041_00990</name>
</gene>
<evidence type="ECO:0000256" key="1">
    <source>
        <dbReference type="SAM" id="SignalP"/>
    </source>
</evidence>
<dbReference type="InterPro" id="IPR011041">
    <property type="entry name" value="Quinoprot_gluc/sorb_DH_b-prop"/>
</dbReference>
<dbReference type="EMBL" id="VCLA01000007">
    <property type="protein sequence ID" value="MQS98824.1"/>
    <property type="molecule type" value="Genomic_DNA"/>
</dbReference>
<accession>A0A646K9H4</accession>
<feature type="chain" id="PRO_5024828801" evidence="1">
    <location>
        <begin position="25"/>
        <end position="399"/>
    </location>
</feature>
<keyword evidence="3" id="KW-1185">Reference proteome</keyword>
<protein>
    <submittedName>
        <fullName evidence="2">Uncharacterized protein</fullName>
    </submittedName>
</protein>